<dbReference type="EMBL" id="JAGGJQ010000010">
    <property type="protein sequence ID" value="MBP1841260.1"/>
    <property type="molecule type" value="Genomic_DNA"/>
</dbReference>
<dbReference type="InterPro" id="IPR039329">
    <property type="entry name" value="SIAE"/>
</dbReference>
<evidence type="ECO:0000313" key="1">
    <source>
        <dbReference type="EMBL" id="MBP1841260.1"/>
    </source>
</evidence>
<evidence type="ECO:0000313" key="2">
    <source>
        <dbReference type="EMBL" id="MDQ0336817.1"/>
    </source>
</evidence>
<sequence length="168" mass="19012">MDCRKVKFIFIVVLVLIFSNAYAITLDLSSIFSYGMVLQQGQYVPIWGSSAPNSMILITFSGQEKITKANEKGEWVINLDPLKASSAHEILTIKSSLNGEPLKRFQICDKSRVWKWANTQIIDTNKVEVWHETIANPVEVRYAWSSNPEGANLYNKEGLPASIFKTRN</sequence>
<organism evidence="1 3">
    <name type="scientific">Formosa algae</name>
    <dbReference type="NCBI Taxonomy" id="225843"/>
    <lineage>
        <taxon>Bacteria</taxon>
        <taxon>Pseudomonadati</taxon>
        <taxon>Bacteroidota</taxon>
        <taxon>Flavobacteriia</taxon>
        <taxon>Flavobacteriales</taxon>
        <taxon>Flavobacteriaceae</taxon>
        <taxon>Formosa</taxon>
    </lineage>
</organism>
<gene>
    <name evidence="1" type="ORF">J2Z56_003192</name>
    <name evidence="2" type="ORF">J2Z57_003274</name>
</gene>
<dbReference type="GO" id="GO:0001681">
    <property type="term" value="F:sialate O-acetylesterase activity"/>
    <property type="evidence" value="ECO:0007669"/>
    <property type="project" value="InterPro"/>
</dbReference>
<evidence type="ECO:0008006" key="5">
    <source>
        <dbReference type="Google" id="ProtNLM"/>
    </source>
</evidence>
<comment type="caution">
    <text evidence="1">The sequence shown here is derived from an EMBL/GenBank/DDBJ whole genome shotgun (WGS) entry which is preliminary data.</text>
</comment>
<evidence type="ECO:0000313" key="4">
    <source>
        <dbReference type="Proteomes" id="UP001231587"/>
    </source>
</evidence>
<dbReference type="RefSeq" id="WP_057783402.1">
    <property type="nucleotide sequence ID" value="NZ_JAGGJQ010000010.1"/>
</dbReference>
<dbReference type="PANTHER" id="PTHR22901:SF0">
    <property type="entry name" value="SIALATE O-ACETYLESTERASE"/>
    <property type="match status" value="1"/>
</dbReference>
<protein>
    <recommendedName>
        <fullName evidence="5">Sialate O-acetylesterase</fullName>
    </recommendedName>
</protein>
<name>A0A9X0YLJ2_9FLAO</name>
<dbReference type="Proteomes" id="UP001138672">
    <property type="component" value="Unassembled WGS sequence"/>
</dbReference>
<evidence type="ECO:0000313" key="3">
    <source>
        <dbReference type="Proteomes" id="UP001138672"/>
    </source>
</evidence>
<dbReference type="Proteomes" id="UP001231587">
    <property type="component" value="Unassembled WGS sequence"/>
</dbReference>
<proteinExistence type="predicted"/>
<dbReference type="GO" id="GO:0005975">
    <property type="term" value="P:carbohydrate metabolic process"/>
    <property type="evidence" value="ECO:0007669"/>
    <property type="project" value="TreeGrafter"/>
</dbReference>
<accession>A0A9X0YLJ2</accession>
<reference evidence="1" key="1">
    <citation type="submission" date="2021-03" db="EMBL/GenBank/DDBJ databases">
        <title>Genomic Encyclopedia of Type Strains, Phase IV (KMG-IV): sequencing the most valuable type-strain genomes for metagenomic binning, comparative biology and taxonomic classification.</title>
        <authorList>
            <person name="Goeker M."/>
        </authorList>
    </citation>
    <scope>NUCLEOTIDE SEQUENCE</scope>
    <source>
        <strain evidence="1">DSM 15523</strain>
        <strain evidence="2 4">DSM 16476</strain>
    </source>
</reference>
<dbReference type="AlphaFoldDB" id="A0A9X0YLJ2"/>
<dbReference type="EMBL" id="JAUSUU010000011">
    <property type="protein sequence ID" value="MDQ0336817.1"/>
    <property type="molecule type" value="Genomic_DNA"/>
</dbReference>
<dbReference type="OrthoDB" id="9816001at2"/>
<keyword evidence="4" id="KW-1185">Reference proteome</keyword>
<dbReference type="PANTHER" id="PTHR22901">
    <property type="entry name" value="SIALATE O-ACETYLESTERASE"/>
    <property type="match status" value="1"/>
</dbReference>